<feature type="compositionally biased region" description="Basic and acidic residues" evidence="1">
    <location>
        <begin position="1778"/>
        <end position="1792"/>
    </location>
</feature>
<dbReference type="InterPro" id="IPR057537">
    <property type="entry name" value="C2_C2CD3_N"/>
</dbReference>
<name>A0ABN8NYY6_9CNID</name>
<feature type="region of interest" description="Disordered" evidence="1">
    <location>
        <begin position="211"/>
        <end position="245"/>
    </location>
</feature>
<gene>
    <name evidence="3" type="ORF">PLOB_00032939</name>
</gene>
<proteinExistence type="predicted"/>
<comment type="caution">
    <text evidence="3">The sequence shown here is derived from an EMBL/GenBank/DDBJ whole genome shotgun (WGS) entry which is preliminary data.</text>
</comment>
<feature type="compositionally biased region" description="Basic and acidic residues" evidence="1">
    <location>
        <begin position="286"/>
        <end position="300"/>
    </location>
</feature>
<accession>A0ABN8NYY6</accession>
<feature type="domain" description="C2" evidence="2">
    <location>
        <begin position="818"/>
        <end position="954"/>
    </location>
</feature>
<keyword evidence="4" id="KW-1185">Reference proteome</keyword>
<feature type="region of interest" description="Disordered" evidence="1">
    <location>
        <begin position="2151"/>
        <end position="2224"/>
    </location>
</feature>
<feature type="region of interest" description="Disordered" evidence="1">
    <location>
        <begin position="2249"/>
        <end position="2270"/>
    </location>
</feature>
<feature type="compositionally biased region" description="Basic residues" evidence="1">
    <location>
        <begin position="760"/>
        <end position="769"/>
    </location>
</feature>
<feature type="region of interest" description="Disordered" evidence="1">
    <location>
        <begin position="1"/>
        <end position="45"/>
    </location>
</feature>
<dbReference type="Gene3D" id="2.60.40.150">
    <property type="entry name" value="C2 domain"/>
    <property type="match status" value="2"/>
</dbReference>
<dbReference type="EMBL" id="CALNXK010000043">
    <property type="protein sequence ID" value="CAH3127435.1"/>
    <property type="molecule type" value="Genomic_DNA"/>
</dbReference>
<feature type="compositionally biased region" description="Polar residues" evidence="1">
    <location>
        <begin position="543"/>
        <end position="564"/>
    </location>
</feature>
<evidence type="ECO:0000313" key="4">
    <source>
        <dbReference type="Proteomes" id="UP001159405"/>
    </source>
</evidence>
<feature type="compositionally biased region" description="Polar residues" evidence="1">
    <location>
        <begin position="2256"/>
        <end position="2269"/>
    </location>
</feature>
<evidence type="ECO:0000256" key="1">
    <source>
        <dbReference type="SAM" id="MobiDB-lite"/>
    </source>
</evidence>
<organism evidence="3 4">
    <name type="scientific">Porites lobata</name>
    <dbReference type="NCBI Taxonomy" id="104759"/>
    <lineage>
        <taxon>Eukaryota</taxon>
        <taxon>Metazoa</taxon>
        <taxon>Cnidaria</taxon>
        <taxon>Anthozoa</taxon>
        <taxon>Hexacorallia</taxon>
        <taxon>Scleractinia</taxon>
        <taxon>Fungiina</taxon>
        <taxon>Poritidae</taxon>
        <taxon>Porites</taxon>
    </lineage>
</organism>
<feature type="region of interest" description="Disordered" evidence="1">
    <location>
        <begin position="760"/>
        <end position="782"/>
    </location>
</feature>
<protein>
    <recommendedName>
        <fullName evidence="2">C2 domain-containing protein</fullName>
    </recommendedName>
</protein>
<dbReference type="Pfam" id="PF25339">
    <property type="entry name" value="C2_C2CD3_N"/>
    <property type="match status" value="1"/>
</dbReference>
<evidence type="ECO:0000259" key="2">
    <source>
        <dbReference type="PROSITE" id="PS50004"/>
    </source>
</evidence>
<dbReference type="SUPFAM" id="SSF49562">
    <property type="entry name" value="C2 domain (Calcium/lipid-binding domain, CaLB)"/>
    <property type="match status" value="3"/>
</dbReference>
<feature type="region of interest" description="Disordered" evidence="1">
    <location>
        <begin position="268"/>
        <end position="323"/>
    </location>
</feature>
<feature type="region of interest" description="Disordered" evidence="1">
    <location>
        <begin position="1778"/>
        <end position="1797"/>
    </location>
</feature>
<dbReference type="SMART" id="SM00239">
    <property type="entry name" value="C2"/>
    <property type="match status" value="3"/>
</dbReference>
<feature type="compositionally biased region" description="Basic residues" evidence="1">
    <location>
        <begin position="485"/>
        <end position="497"/>
    </location>
</feature>
<feature type="compositionally biased region" description="Low complexity" evidence="1">
    <location>
        <begin position="305"/>
        <end position="317"/>
    </location>
</feature>
<feature type="compositionally biased region" description="Polar residues" evidence="1">
    <location>
        <begin position="2186"/>
        <end position="2200"/>
    </location>
</feature>
<dbReference type="PROSITE" id="PS50004">
    <property type="entry name" value="C2"/>
    <property type="match status" value="2"/>
</dbReference>
<evidence type="ECO:0000313" key="3">
    <source>
        <dbReference type="EMBL" id="CAH3127435.1"/>
    </source>
</evidence>
<sequence>MRNHKKRTARKGRTASSVTQKRDRTAERTTAPRIHPSRGSDLEQVPVVTSLPPAVDGHLRCFLRVSVQTIHWRIPKYPDDVQVRLKWWGEEGDGVLFRPRDDKATDLSHVSKTFTCVRYAVCSGPKQFSAYLKDMGSLIFDVVHGPSLILLGHVRLADVTQLSASDPIQGFFDVISSTSPGAKIALLYITLRFESISAAYNQISSTIPTVDVEMDAQRRRPSDESDVQPTPPPLSLNPATPITHPRLTAQDTDLFVSPAPHTKVVKFAPNSPERLEYTAEQSQEATDGREVEDTSEKGYYERTSASESASVSSQEQVHGPHTRVSSDLIGALLKRGEKLREAMVTTADEDNELDEPGVLGTFVESTTPPGKLFKAILTSNEGDIKPDSPGEDESALIESVFLHNDKAVDLVLGEEDPHFMMNSSDSSPESSVVSEAGEPLYDESLLKDLFYTTPAVASDTESDNTVSTDDDDDDEQPLTHVTSLKSRKEKKKTRTAKGRQQFPQQLLIQERDEKIQDVSSVEYIDPNQTNNSDTPEKYRGHHSPTNSSADSFPSTKNSKESSPNPHEFIENIGPEKLTALGRVDAARVIVDSLGVNGDNVKSGTYFVEYSFPASMLTQRQKENISMATELTRIASKKLQDAEVSFNHRSVFPALFNSTVIDYWWRRPLTFRVYFRESGKRMPVVVGVATFPLKTVLQSDTLSSSASLQIKRSVDHIRREESSSSSSVYHASSSDDHPLYGVSFGPLLVKVELMTDGKKLHVKPSTHKKPPLPATTTPTKTADHLQVTKPAQIVGQVFHKTSHSTTKAASLSDKMLLQTSSKFDRVDEPEREPLTLFLLLWIPEGKDLIQHGYHSNQGLVTKNNLYLVCRMFWCDELSKSRVCWGSANPSFGFKQVAPVLLTSSLLQRVCNNFMVIEVWNRIASQDHGDQLVGLVKLPLHQLYLSYRDPKITKTLLKSKYPVVAFDEWSSVTNPFTHIQHGQLRVLLAIGLEEQIAAILAMKCGGDLPVGISNLCPDHHLDNQRVSSRDDHKGLQELVEHQFEITVEDIRGLCVFGSTVWGETDCFVQYHFPFQRDLQHSDFSSDAIPILQPHRTPTTLCVPDPAFHDVTRHAFKLPQGFPVQRHLLAAFTGSRLAATSVPGSGGVPFELWRRYYYPNIRDQMVAKASLPLAKLCAMVTMQKQGEANIQSFSLPLTVLAGDEVDGMRQDRVRDTGLLDVTVKYQQVVSRHLKEGQTTLKEDDNQICLSLEVIQACGLKAAASLHARSNPNLSYPAKVGVNTYIVIHFPFGRKRKHVTRTVARTFSPEFTYSADLLLPIVLPAGVGGKKQLSLAEQLEDSAIVFEVWHQMSRGMSGNQVTRSGDYGKGGREGDVLLGVGRVPLIMLLTRKTGVKGWYPIYPPTESDVHDASSHDDPEKTIGGVELRIGFSEKEDRDHVVHISRGVGWSPSPGVEYIDDRLGEDEMSKEGHWEFCLKISKAWIPPSEMNSINTATKKEDRNVKAYARYKLHNKAPIVSRLTPVRDSGDGKFICELKHCKEIMLPETPSVTWYMREENLEIQVWLSKRRHDADSNSRKRDRLMGSAFVDVSSILISQQRKRRQISGLYPLFRSGASDLFGACIHVQAALKWCYVNSSDQEFDLSQDILNSDDSVNDASPLEDSDASSSTIKSTQDHSAKPSQPETQLPVIDSNNDDTFTAHVIIEQALHLPTVPGSNGERTLPSVYVSYQMLPSVPPSYTSVVESSSNPTWEYQKLERISYSSLNTSQGLEFKVWHTSGKFEEGHTKMPDSTRENPDSSSGADRVLGVVLFDLSPLLAGMRQLIGWYNVTDFNGDCKGQIKIGVSPVIPVSPPRSLPASRQRLHLPSSTQQDVELTDSSSLINQSESHQMIHQDGSVLRLHTDKKPQDDQTSGFRPHTLDTAIHTLDTDVGTAPVSSTSFLLSQLRHSMKELDVLQQSLNVKLKAGSAVGDSSVLPQERQSVVALPSFFSDTVATRELKGSETIHAKHRIAEEPDLRSKTASETEHKEMEFRRGIVSLNDKEIITPGDRRLLSSPFSVRDDTVEGTGDTIKQGEVEASSSKDILDPHKSEDECVLQNAEVDSFFGLERDKSAENRRPSIDSELSISDVYDDLSVSGYVQDNSKTARFTDIKDSWLSSEDEDIPEPVEQSENPGLSKSPSEISSESDANGELNNGAASLPSTQELYFNPDANSDEVKDKEIVDSSMKGDQQGVRRRIIMDNLDFIDKASADVPGESAAGRSVNSGSDAKNATFQTDEENDYNSLVYHRKPQSRELPTSPALSVPRSGHHLTNTLPNFFMPTEQLVESMMSLRLGSSNQRYGSTSHSKLLARSSHLKRDGQHTKGNLTEQFTKRKPVYKVRRDERPPISRSEAARIAKIFNSESV</sequence>
<dbReference type="Proteomes" id="UP001159405">
    <property type="component" value="Unassembled WGS sequence"/>
</dbReference>
<feature type="compositionally biased region" description="Low complexity" evidence="1">
    <location>
        <begin position="2171"/>
        <end position="2181"/>
    </location>
</feature>
<feature type="compositionally biased region" description="Polar residues" evidence="1">
    <location>
        <begin position="1862"/>
        <end position="1871"/>
    </location>
</feature>
<feature type="domain" description="C2" evidence="2">
    <location>
        <begin position="1677"/>
        <end position="1823"/>
    </location>
</feature>
<feature type="region of interest" description="Disordered" evidence="1">
    <location>
        <begin position="456"/>
        <end position="567"/>
    </location>
</feature>
<reference evidence="3 4" key="1">
    <citation type="submission" date="2022-05" db="EMBL/GenBank/DDBJ databases">
        <authorList>
            <consortium name="Genoscope - CEA"/>
            <person name="William W."/>
        </authorList>
    </citation>
    <scope>NUCLEOTIDE SEQUENCE [LARGE SCALE GENOMIC DNA]</scope>
</reference>
<feature type="compositionally biased region" description="Basic residues" evidence="1">
    <location>
        <begin position="1"/>
        <end position="13"/>
    </location>
</feature>
<dbReference type="Pfam" id="PF00168">
    <property type="entry name" value="C2"/>
    <property type="match status" value="1"/>
</dbReference>
<feature type="compositionally biased region" description="Polar residues" evidence="1">
    <location>
        <begin position="1675"/>
        <end position="1684"/>
    </location>
</feature>
<feature type="region of interest" description="Disordered" evidence="1">
    <location>
        <begin position="1847"/>
        <end position="1871"/>
    </location>
</feature>
<dbReference type="PANTHER" id="PTHR21254">
    <property type="entry name" value="C2 DOMAIN-CONTAINING PROTEIN 3"/>
    <property type="match status" value="1"/>
</dbReference>
<dbReference type="InterPro" id="IPR000008">
    <property type="entry name" value="C2_dom"/>
</dbReference>
<dbReference type="InterPro" id="IPR035892">
    <property type="entry name" value="C2_domain_sf"/>
</dbReference>
<dbReference type="PANTHER" id="PTHR21254:SF1">
    <property type="entry name" value="C2 DOMAIN-CONTAINING PROTEIN 3"/>
    <property type="match status" value="1"/>
</dbReference>
<feature type="region of interest" description="Disordered" evidence="1">
    <location>
        <begin position="1648"/>
        <end position="1684"/>
    </location>
</feature>